<dbReference type="SUPFAM" id="SSF52799">
    <property type="entry name" value="(Phosphotyrosine protein) phosphatases II"/>
    <property type="match status" value="1"/>
</dbReference>
<organism evidence="2 3">
    <name type="scientific">Moniliophthora roreri</name>
    <name type="common">Frosty pod rot fungus</name>
    <name type="synonym">Monilia roreri</name>
    <dbReference type="NCBI Taxonomy" id="221103"/>
    <lineage>
        <taxon>Eukaryota</taxon>
        <taxon>Fungi</taxon>
        <taxon>Dikarya</taxon>
        <taxon>Basidiomycota</taxon>
        <taxon>Agaricomycotina</taxon>
        <taxon>Agaricomycetes</taxon>
        <taxon>Agaricomycetidae</taxon>
        <taxon>Agaricales</taxon>
        <taxon>Marasmiineae</taxon>
        <taxon>Marasmiaceae</taxon>
        <taxon>Moniliophthora</taxon>
    </lineage>
</organism>
<dbReference type="InterPro" id="IPR029021">
    <property type="entry name" value="Prot-tyrosine_phosphatase-like"/>
</dbReference>
<dbReference type="InterPro" id="IPR000387">
    <property type="entry name" value="Tyr_Pase_dom"/>
</dbReference>
<gene>
    <name evidence="2" type="ORF">WG66_17787</name>
</gene>
<proteinExistence type="predicted"/>
<dbReference type="PANTHER" id="PTHR31126:SF10">
    <property type="entry name" value="PROTEIN PHOSPHATASE, PUTATIVE (AFU_ORTHOLOGUE AFUA_6G06650)-RELATED"/>
    <property type="match status" value="1"/>
</dbReference>
<sequence>MPNVDVPLESIHNFRDVGHLTSLPRGLLYRSGRLDEATPSDVHKLSSEYQIKTVIDLRTKSEHIKQEQKTGIAPRKQEERRPWETIHVHFIGRRYEVQILKELGLVKAIWLLILMILQLRMAAIRVVGRDVLTPKGLEGLNRDMLIYCRAEILQALEILVNPSSYPVLIHCTQGKDRSGLIVMLVLFALRVPLHVIKSDYVLSQHGLDRIRDSMREEVNEIGMTESYMMAPESVVDAVWAYLEQEYGGAEGYLDAIGFGEKKRTMLKAVFGVE</sequence>
<dbReference type="InterPro" id="IPR026893">
    <property type="entry name" value="Tyr/Ser_Pase_IphP-type"/>
</dbReference>
<reference evidence="2 3" key="1">
    <citation type="submission" date="2015-12" db="EMBL/GenBank/DDBJ databases">
        <title>Draft genome sequence of Moniliophthora roreri, the causal agent of frosty pod rot of cacao.</title>
        <authorList>
            <person name="Aime M.C."/>
            <person name="Diaz-Valderrama J.R."/>
            <person name="Kijpornyongpan T."/>
            <person name="Phillips-Mora W."/>
        </authorList>
    </citation>
    <scope>NUCLEOTIDE SEQUENCE [LARGE SCALE GENOMIC DNA]</scope>
    <source>
        <strain evidence="2 3">MCA 2952</strain>
    </source>
</reference>
<dbReference type="GO" id="GO:0004721">
    <property type="term" value="F:phosphoprotein phosphatase activity"/>
    <property type="evidence" value="ECO:0007669"/>
    <property type="project" value="InterPro"/>
</dbReference>
<evidence type="ECO:0000313" key="3">
    <source>
        <dbReference type="Proteomes" id="UP000054988"/>
    </source>
</evidence>
<dbReference type="InterPro" id="IPR016130">
    <property type="entry name" value="Tyr_Pase_AS"/>
</dbReference>
<dbReference type="PROSITE" id="PS00383">
    <property type="entry name" value="TYR_PHOSPHATASE_1"/>
    <property type="match status" value="1"/>
</dbReference>
<dbReference type="Proteomes" id="UP000054988">
    <property type="component" value="Unassembled WGS sequence"/>
</dbReference>
<evidence type="ECO:0000313" key="2">
    <source>
        <dbReference type="EMBL" id="KTB29635.1"/>
    </source>
</evidence>
<feature type="domain" description="Tyrosine specific protein phosphatases" evidence="1">
    <location>
        <begin position="150"/>
        <end position="193"/>
    </location>
</feature>
<dbReference type="Gene3D" id="3.90.190.10">
    <property type="entry name" value="Protein tyrosine phosphatase superfamily"/>
    <property type="match status" value="1"/>
</dbReference>
<protein>
    <recommendedName>
        <fullName evidence="1">Tyrosine specific protein phosphatases domain-containing protein</fullName>
    </recommendedName>
</protein>
<comment type="caution">
    <text evidence="2">The sequence shown here is derived from an EMBL/GenBank/DDBJ whole genome shotgun (WGS) entry which is preliminary data.</text>
</comment>
<dbReference type="PROSITE" id="PS50056">
    <property type="entry name" value="TYR_PHOSPHATASE_2"/>
    <property type="match status" value="1"/>
</dbReference>
<accession>A0A0W0EZZ0</accession>
<name>A0A0W0EZZ0_MONRR</name>
<dbReference type="PANTHER" id="PTHR31126">
    <property type="entry name" value="TYROSINE-PROTEIN PHOSPHATASE"/>
    <property type="match status" value="1"/>
</dbReference>
<dbReference type="EMBL" id="LATX01002424">
    <property type="protein sequence ID" value="KTB29635.1"/>
    <property type="molecule type" value="Genomic_DNA"/>
</dbReference>
<dbReference type="Pfam" id="PF13350">
    <property type="entry name" value="Y_phosphatase3"/>
    <property type="match status" value="1"/>
</dbReference>
<evidence type="ECO:0000259" key="1">
    <source>
        <dbReference type="PROSITE" id="PS50056"/>
    </source>
</evidence>
<dbReference type="eggNOG" id="ENOG502S8V4">
    <property type="taxonomic scope" value="Eukaryota"/>
</dbReference>
<dbReference type="AlphaFoldDB" id="A0A0W0EZZ0"/>